<dbReference type="InterPro" id="IPR052159">
    <property type="entry name" value="Competence_DNA_uptake"/>
</dbReference>
<accession>A0A842J7Q2</accession>
<evidence type="ECO:0000256" key="4">
    <source>
        <dbReference type="ARBA" id="ARBA00022989"/>
    </source>
</evidence>
<comment type="subcellular location">
    <subcellularLocation>
        <location evidence="1">Cell membrane</location>
        <topology evidence="1">Multi-pass membrane protein</topology>
    </subcellularLocation>
</comment>
<feature type="transmembrane region" description="Helical" evidence="6">
    <location>
        <begin position="16"/>
        <end position="36"/>
    </location>
</feature>
<keyword evidence="9" id="KW-1185">Reference proteome</keyword>
<feature type="domain" description="ComEC/Rec2-related protein" evidence="7">
    <location>
        <begin position="165"/>
        <end position="418"/>
    </location>
</feature>
<keyword evidence="3 6" id="KW-0812">Transmembrane</keyword>
<evidence type="ECO:0000256" key="3">
    <source>
        <dbReference type="ARBA" id="ARBA00022692"/>
    </source>
</evidence>
<dbReference type="InterPro" id="IPR004477">
    <property type="entry name" value="ComEC_N"/>
</dbReference>
<organism evidence="8 9">
    <name type="scientific">Campylobacter massiliensis</name>
    <dbReference type="NCBI Taxonomy" id="2762557"/>
    <lineage>
        <taxon>Bacteria</taxon>
        <taxon>Pseudomonadati</taxon>
        <taxon>Campylobacterota</taxon>
        <taxon>Epsilonproteobacteria</taxon>
        <taxon>Campylobacterales</taxon>
        <taxon>Campylobacteraceae</taxon>
        <taxon>Campylobacter</taxon>
    </lineage>
</organism>
<feature type="transmembrane region" description="Helical" evidence="6">
    <location>
        <begin position="219"/>
        <end position="245"/>
    </location>
</feature>
<evidence type="ECO:0000256" key="1">
    <source>
        <dbReference type="ARBA" id="ARBA00004651"/>
    </source>
</evidence>
<keyword evidence="4 6" id="KW-1133">Transmembrane helix</keyword>
<feature type="transmembrane region" description="Helical" evidence="6">
    <location>
        <begin position="173"/>
        <end position="198"/>
    </location>
</feature>
<keyword evidence="5 6" id="KW-0472">Membrane</keyword>
<feature type="transmembrane region" description="Helical" evidence="6">
    <location>
        <begin position="407"/>
        <end position="423"/>
    </location>
</feature>
<dbReference type="EMBL" id="JACLZK010000001">
    <property type="protein sequence ID" value="MBC2882089.1"/>
    <property type="molecule type" value="Genomic_DNA"/>
</dbReference>
<evidence type="ECO:0000256" key="2">
    <source>
        <dbReference type="ARBA" id="ARBA00022475"/>
    </source>
</evidence>
<evidence type="ECO:0000256" key="5">
    <source>
        <dbReference type="ARBA" id="ARBA00023136"/>
    </source>
</evidence>
<feature type="transmembrane region" description="Helical" evidence="6">
    <location>
        <begin position="265"/>
        <end position="298"/>
    </location>
</feature>
<name>A0A842J7Q2_9BACT</name>
<evidence type="ECO:0000259" key="7">
    <source>
        <dbReference type="Pfam" id="PF03772"/>
    </source>
</evidence>
<comment type="caution">
    <text evidence="8">The sequence shown here is derived from an EMBL/GenBank/DDBJ whole genome shotgun (WGS) entry which is preliminary data.</text>
</comment>
<dbReference type="Proteomes" id="UP000552683">
    <property type="component" value="Unassembled WGS sequence"/>
</dbReference>
<dbReference type="PANTHER" id="PTHR30619">
    <property type="entry name" value="DNA INTERNALIZATION/COMPETENCE PROTEIN COMEC/REC2"/>
    <property type="match status" value="1"/>
</dbReference>
<sequence>MQKPQRKSIFENAREVYIFCLACALVFALNLGFSYYKFREFKSQSGVILQAKILQNYEKTNEKGKIYRVLKLKTQDFSFYTTTLSDFGAGANEQILIGAENKNVKFKEYLSGSFFMPSYGVVELRYAASEERIYDKIFEFIAAQHENEKMAELFTALFLAAPVGKELRQDVNFYGVAHLIAISGYHLGLIFGALYFILRPIYRYFQARYFPYRNAKFDLSAVIFAVLFCYLALIGFVPSFLRAFLMSLLALFLLARNVRVVSFELLFTVICAAVALMPSLLFSVGFYFSSMGVFYIYLYLRHFGERFSNLSNAILLNFWVFSAMILPVVYFFPLVSAQQLAVLPLTPLFSLFYPISALLHAFGAGGALDEYLLEFLSWRAKGVNLSVPFWLFLFYNALSLASVKSKILAAVIVPLNLLCFAALF</sequence>
<dbReference type="PANTHER" id="PTHR30619:SF7">
    <property type="entry name" value="BETA-LACTAMASE DOMAIN PROTEIN"/>
    <property type="match status" value="1"/>
</dbReference>
<dbReference type="Pfam" id="PF03772">
    <property type="entry name" value="Competence"/>
    <property type="match status" value="1"/>
</dbReference>
<evidence type="ECO:0000256" key="6">
    <source>
        <dbReference type="SAM" id="Phobius"/>
    </source>
</evidence>
<dbReference type="GO" id="GO:0005886">
    <property type="term" value="C:plasma membrane"/>
    <property type="evidence" value="ECO:0007669"/>
    <property type="project" value="UniProtKB-SubCell"/>
</dbReference>
<protein>
    <submittedName>
        <fullName evidence="8">ComEC/Rec2 family competence protein</fullName>
    </submittedName>
</protein>
<keyword evidence="2" id="KW-1003">Cell membrane</keyword>
<reference evidence="8 9" key="1">
    <citation type="submission" date="2020-08" db="EMBL/GenBank/DDBJ databases">
        <title>Complete genome and description of Campylobacter massiliensis Marseille-Q3452 sp. nov.</title>
        <authorList>
            <person name="Antezack A."/>
        </authorList>
    </citation>
    <scope>NUCLEOTIDE SEQUENCE [LARGE SCALE GENOMIC DNA]</scope>
    <source>
        <strain evidence="8 9">Marseille-Q3452</strain>
    </source>
</reference>
<dbReference type="RefSeq" id="WP_185897770.1">
    <property type="nucleotide sequence ID" value="NZ_JACLZK010000001.1"/>
</dbReference>
<evidence type="ECO:0000313" key="8">
    <source>
        <dbReference type="EMBL" id="MBC2882089.1"/>
    </source>
</evidence>
<evidence type="ECO:0000313" key="9">
    <source>
        <dbReference type="Proteomes" id="UP000552683"/>
    </source>
</evidence>
<dbReference type="AlphaFoldDB" id="A0A842J7Q2"/>
<feature type="transmembrane region" description="Helical" evidence="6">
    <location>
        <begin position="310"/>
        <end position="332"/>
    </location>
</feature>
<gene>
    <name evidence="8" type="ORF">H7R39_02155</name>
</gene>
<dbReference type="NCBIfam" id="TIGR00360">
    <property type="entry name" value="ComEC_N-term"/>
    <property type="match status" value="1"/>
</dbReference>
<feature type="transmembrane region" description="Helical" evidence="6">
    <location>
        <begin position="385"/>
        <end position="401"/>
    </location>
</feature>
<proteinExistence type="predicted"/>